<dbReference type="InterPro" id="IPR039532">
    <property type="entry name" value="TetR_C_Firmicutes"/>
</dbReference>
<comment type="caution">
    <text evidence="4">The sequence shown here is derived from an EMBL/GenBank/DDBJ whole genome shotgun (WGS) entry which is preliminary data.</text>
</comment>
<protein>
    <submittedName>
        <fullName evidence="4">TetR/AcrR family transcriptional regulator</fullName>
    </submittedName>
</protein>
<dbReference type="PANTHER" id="PTHR43479">
    <property type="entry name" value="ACREF/ENVCD OPERON REPRESSOR-RELATED"/>
    <property type="match status" value="1"/>
</dbReference>
<dbReference type="PANTHER" id="PTHR43479:SF11">
    <property type="entry name" value="ACREF_ENVCD OPERON REPRESSOR-RELATED"/>
    <property type="match status" value="1"/>
</dbReference>
<evidence type="ECO:0000259" key="3">
    <source>
        <dbReference type="PROSITE" id="PS50977"/>
    </source>
</evidence>
<accession>A0A4T2GLM5</accession>
<organism evidence="4 5">
    <name type="scientific">Streptococcus suis</name>
    <dbReference type="NCBI Taxonomy" id="1307"/>
    <lineage>
        <taxon>Bacteria</taxon>
        <taxon>Bacillati</taxon>
        <taxon>Bacillota</taxon>
        <taxon>Bacilli</taxon>
        <taxon>Lactobacillales</taxon>
        <taxon>Streptococcaceae</taxon>
        <taxon>Streptococcus</taxon>
    </lineage>
</organism>
<name>A0A4T2GLM5_STRSU</name>
<dbReference type="Pfam" id="PF14278">
    <property type="entry name" value="TetR_C_8"/>
    <property type="match status" value="1"/>
</dbReference>
<dbReference type="SUPFAM" id="SSF46689">
    <property type="entry name" value="Homeodomain-like"/>
    <property type="match status" value="1"/>
</dbReference>
<evidence type="ECO:0000256" key="1">
    <source>
        <dbReference type="ARBA" id="ARBA00023125"/>
    </source>
</evidence>
<dbReference type="InterPro" id="IPR009057">
    <property type="entry name" value="Homeodomain-like_sf"/>
</dbReference>
<evidence type="ECO:0000313" key="4">
    <source>
        <dbReference type="EMBL" id="TIH99732.1"/>
    </source>
</evidence>
<dbReference type="Pfam" id="PF00440">
    <property type="entry name" value="TetR_N"/>
    <property type="match status" value="1"/>
</dbReference>
<sequence length="176" mass="20867">MKEHYVENQLSQTLIQLLQEKDLQNLTVKEVCLKAQIGRASFYRYYSSLEDVLSQQSRRLMQEWGREFEANPQSTPDRVFQSLFQHFQEHKEFYNILYRYQLTQVIVDTIKEKIELTADLPNDIAYGKSFFAYAIFGWINEWISRGLPENPTQLNQLFQEQAGVILGTLQALYRQE</sequence>
<dbReference type="EMBL" id="SSXO01000003">
    <property type="protein sequence ID" value="TIH99732.1"/>
    <property type="molecule type" value="Genomic_DNA"/>
</dbReference>
<dbReference type="AlphaFoldDB" id="A0A4T2GLM5"/>
<keyword evidence="1 2" id="KW-0238">DNA-binding</keyword>
<reference evidence="4 5" key="1">
    <citation type="submission" date="2019-04" db="EMBL/GenBank/DDBJ databases">
        <title>Genome analysis of Streptococcus suis strain WUSS424.</title>
        <authorList>
            <person name="Chen H."/>
            <person name="Gao X."/>
            <person name="Wu Z."/>
        </authorList>
    </citation>
    <scope>NUCLEOTIDE SEQUENCE [LARGE SCALE GENOMIC DNA]</scope>
    <source>
        <strain evidence="4 5">WUSS424</strain>
    </source>
</reference>
<feature type="domain" description="HTH tetR-type" evidence="3">
    <location>
        <begin position="4"/>
        <end position="64"/>
    </location>
</feature>
<dbReference type="GO" id="GO:0003677">
    <property type="term" value="F:DNA binding"/>
    <property type="evidence" value="ECO:0007669"/>
    <property type="project" value="UniProtKB-UniRule"/>
</dbReference>
<dbReference type="InterPro" id="IPR001647">
    <property type="entry name" value="HTH_TetR"/>
</dbReference>
<gene>
    <name evidence="4" type="ORF">FAJ39_05900</name>
</gene>
<evidence type="ECO:0000256" key="2">
    <source>
        <dbReference type="PROSITE-ProRule" id="PRU00335"/>
    </source>
</evidence>
<feature type="DNA-binding region" description="H-T-H motif" evidence="2">
    <location>
        <begin position="27"/>
        <end position="46"/>
    </location>
</feature>
<dbReference type="PROSITE" id="PS50977">
    <property type="entry name" value="HTH_TETR_2"/>
    <property type="match status" value="1"/>
</dbReference>
<dbReference type="Proteomes" id="UP000305165">
    <property type="component" value="Unassembled WGS sequence"/>
</dbReference>
<dbReference type="Gene3D" id="1.10.357.10">
    <property type="entry name" value="Tetracycline Repressor, domain 2"/>
    <property type="match status" value="1"/>
</dbReference>
<proteinExistence type="predicted"/>
<dbReference type="OrthoDB" id="9810250at2"/>
<evidence type="ECO:0000313" key="5">
    <source>
        <dbReference type="Proteomes" id="UP000305165"/>
    </source>
</evidence>
<dbReference type="InterPro" id="IPR050624">
    <property type="entry name" value="HTH-type_Tx_Regulator"/>
</dbReference>